<accession>A0AAV6VNM4</accession>
<sequence>MKSLICTLIFFGMLAVALSQFIYPYWYPYPVPGETPGPGHLETPRSDCMKETMDPGIDSEHISKTNTKLTHQSSQI</sequence>
<reference evidence="3 4" key="1">
    <citation type="journal article" date="2022" name="Nat. Ecol. Evol.">
        <title>A masculinizing supergene underlies an exaggerated male reproductive morph in a spider.</title>
        <authorList>
            <person name="Hendrickx F."/>
            <person name="De Corte Z."/>
            <person name="Sonet G."/>
            <person name="Van Belleghem S.M."/>
            <person name="Kostlbacher S."/>
            <person name="Vangestel C."/>
        </authorList>
    </citation>
    <scope>NUCLEOTIDE SEQUENCE [LARGE SCALE GENOMIC DNA]</scope>
    <source>
        <strain evidence="3">W744_W776</strain>
    </source>
</reference>
<evidence type="ECO:0000256" key="2">
    <source>
        <dbReference type="SAM" id="SignalP"/>
    </source>
</evidence>
<evidence type="ECO:0000313" key="3">
    <source>
        <dbReference type="EMBL" id="KAG8198432.1"/>
    </source>
</evidence>
<name>A0AAV6VNM4_9ARAC</name>
<comment type="caution">
    <text evidence="3">The sequence shown here is derived from an EMBL/GenBank/DDBJ whole genome shotgun (WGS) entry which is preliminary data.</text>
</comment>
<protein>
    <submittedName>
        <fullName evidence="3">Uncharacterized protein</fullName>
    </submittedName>
</protein>
<dbReference type="EMBL" id="JAFNEN010000040">
    <property type="protein sequence ID" value="KAG8198432.1"/>
    <property type="molecule type" value="Genomic_DNA"/>
</dbReference>
<feature type="compositionally biased region" description="Basic and acidic residues" evidence="1">
    <location>
        <begin position="54"/>
        <end position="63"/>
    </location>
</feature>
<gene>
    <name evidence="3" type="ORF">JTE90_022170</name>
</gene>
<proteinExistence type="predicted"/>
<keyword evidence="4" id="KW-1185">Reference proteome</keyword>
<dbReference type="Proteomes" id="UP000827092">
    <property type="component" value="Unassembled WGS sequence"/>
</dbReference>
<keyword evidence="2" id="KW-0732">Signal</keyword>
<feature type="region of interest" description="Disordered" evidence="1">
    <location>
        <begin position="54"/>
        <end position="76"/>
    </location>
</feature>
<feature type="chain" id="PRO_5043507383" evidence="2">
    <location>
        <begin position="20"/>
        <end position="76"/>
    </location>
</feature>
<evidence type="ECO:0000256" key="1">
    <source>
        <dbReference type="SAM" id="MobiDB-lite"/>
    </source>
</evidence>
<dbReference type="AlphaFoldDB" id="A0AAV6VNM4"/>
<organism evidence="3 4">
    <name type="scientific">Oedothorax gibbosus</name>
    <dbReference type="NCBI Taxonomy" id="931172"/>
    <lineage>
        <taxon>Eukaryota</taxon>
        <taxon>Metazoa</taxon>
        <taxon>Ecdysozoa</taxon>
        <taxon>Arthropoda</taxon>
        <taxon>Chelicerata</taxon>
        <taxon>Arachnida</taxon>
        <taxon>Araneae</taxon>
        <taxon>Araneomorphae</taxon>
        <taxon>Entelegynae</taxon>
        <taxon>Araneoidea</taxon>
        <taxon>Linyphiidae</taxon>
        <taxon>Erigoninae</taxon>
        <taxon>Oedothorax</taxon>
    </lineage>
</organism>
<evidence type="ECO:0000313" key="4">
    <source>
        <dbReference type="Proteomes" id="UP000827092"/>
    </source>
</evidence>
<feature type="compositionally biased region" description="Polar residues" evidence="1">
    <location>
        <begin position="64"/>
        <end position="76"/>
    </location>
</feature>
<feature type="signal peptide" evidence="2">
    <location>
        <begin position="1"/>
        <end position="19"/>
    </location>
</feature>